<keyword evidence="13" id="KW-0695">RNA-directed DNA polymerase</keyword>
<feature type="region of interest" description="Disordered" evidence="18">
    <location>
        <begin position="1965"/>
        <end position="2013"/>
    </location>
</feature>
<dbReference type="GO" id="GO:0030991">
    <property type="term" value="C:intraciliary transport particle A"/>
    <property type="evidence" value="ECO:0007669"/>
    <property type="project" value="TreeGrafter"/>
</dbReference>
<evidence type="ECO:0000256" key="3">
    <source>
        <dbReference type="ARBA" id="ARBA00014199"/>
    </source>
</evidence>
<dbReference type="Pfam" id="PF24797">
    <property type="entry name" value="Beta-prop_WDR35_TULP_N"/>
    <property type="match status" value="1"/>
</dbReference>
<feature type="repeat" description="WD" evidence="17">
    <location>
        <begin position="551"/>
        <end position="592"/>
    </location>
</feature>
<keyword evidence="9" id="KW-0677">Repeat</keyword>
<keyword evidence="7" id="KW-0548">Nucleotidyltransferase</keyword>
<dbReference type="Gene3D" id="1.10.340.70">
    <property type="match status" value="1"/>
</dbReference>
<evidence type="ECO:0000256" key="6">
    <source>
        <dbReference type="ARBA" id="ARBA00022679"/>
    </source>
</evidence>
<evidence type="ECO:0000256" key="2">
    <source>
        <dbReference type="ARBA" id="ARBA00004607"/>
    </source>
</evidence>
<evidence type="ECO:0000256" key="10">
    <source>
        <dbReference type="ARBA" id="ARBA00022759"/>
    </source>
</evidence>
<dbReference type="InterPro" id="IPR039857">
    <property type="entry name" value="Ift122/121"/>
</dbReference>
<dbReference type="GO" id="GO:0035721">
    <property type="term" value="P:intraciliary retrograde transport"/>
    <property type="evidence" value="ECO:0007669"/>
    <property type="project" value="TreeGrafter"/>
</dbReference>
<dbReference type="CDD" id="cd09274">
    <property type="entry name" value="RNase_HI_RT_Ty3"/>
    <property type="match status" value="1"/>
</dbReference>
<dbReference type="InterPro" id="IPR000195">
    <property type="entry name" value="Rab-GAP-TBC_dom"/>
</dbReference>
<evidence type="ECO:0000256" key="11">
    <source>
        <dbReference type="ARBA" id="ARBA00022794"/>
    </source>
</evidence>
<keyword evidence="10" id="KW-0255">Endonuclease</keyword>
<dbReference type="InterPro" id="IPR056159">
    <property type="entry name" value="Beta-prop_IFT121_TULP_N"/>
</dbReference>
<feature type="compositionally biased region" description="Polar residues" evidence="18">
    <location>
        <begin position="459"/>
        <end position="474"/>
    </location>
</feature>
<dbReference type="GO" id="GO:0015074">
    <property type="term" value="P:DNA integration"/>
    <property type="evidence" value="ECO:0007669"/>
    <property type="project" value="InterPro"/>
</dbReference>
<dbReference type="InterPro" id="IPR056158">
    <property type="entry name" value="Beta-prop_IFT121_2nd"/>
</dbReference>
<dbReference type="Gene3D" id="2.130.10.10">
    <property type="entry name" value="YVTN repeat-like/Quinoprotein amine dehydrogenase"/>
    <property type="match status" value="1"/>
</dbReference>
<dbReference type="SMART" id="SM00164">
    <property type="entry name" value="TBC"/>
    <property type="match status" value="1"/>
</dbReference>
<dbReference type="InterPro" id="IPR036322">
    <property type="entry name" value="WD40_repeat_dom_sf"/>
</dbReference>
<dbReference type="InterPro" id="IPR036397">
    <property type="entry name" value="RNaseH_sf"/>
</dbReference>
<comment type="function">
    <text evidence="16">Molecular adapter which is involved in cilium biogenesis. Part of a functional complex including OFD1 a centriolar protein involved in cilium assembly. Could regulate the cAMP-dependent phosphorylation of OFD1, and its subsequent ubiquitination by PJA2 which ultimately leads to its proteasomal degradation.</text>
</comment>
<dbReference type="PROSITE" id="PS50086">
    <property type="entry name" value="TBC_RABGAP"/>
    <property type="match status" value="1"/>
</dbReference>
<feature type="region of interest" description="Disordered" evidence="18">
    <location>
        <begin position="1"/>
        <end position="23"/>
    </location>
</feature>
<feature type="region of interest" description="Disordered" evidence="18">
    <location>
        <begin position="2656"/>
        <end position="2679"/>
    </location>
</feature>
<dbReference type="InterPro" id="IPR043128">
    <property type="entry name" value="Rev_trsase/Diguanyl_cyclase"/>
</dbReference>
<evidence type="ECO:0000256" key="1">
    <source>
        <dbReference type="ARBA" id="ARBA00004120"/>
    </source>
</evidence>
<evidence type="ECO:0000256" key="14">
    <source>
        <dbReference type="ARBA" id="ARBA00023069"/>
    </source>
</evidence>
<dbReference type="PANTHER" id="PTHR12764:SF5">
    <property type="entry name" value="LD29485P"/>
    <property type="match status" value="1"/>
</dbReference>
<evidence type="ECO:0000256" key="12">
    <source>
        <dbReference type="ARBA" id="ARBA00022801"/>
    </source>
</evidence>
<keyword evidence="6" id="KW-0808">Transferase</keyword>
<dbReference type="InterPro" id="IPR001584">
    <property type="entry name" value="Integrase_cat-core"/>
</dbReference>
<dbReference type="Gene3D" id="1.10.472.80">
    <property type="entry name" value="Ypt/Rab-GAP domain of gyp1p, domain 3"/>
    <property type="match status" value="1"/>
</dbReference>
<dbReference type="GO" id="GO:1905515">
    <property type="term" value="P:non-motile cilium assembly"/>
    <property type="evidence" value="ECO:0007669"/>
    <property type="project" value="TreeGrafter"/>
</dbReference>
<feature type="compositionally biased region" description="Basic and acidic residues" evidence="18">
    <location>
        <begin position="1979"/>
        <end position="1995"/>
    </location>
</feature>
<evidence type="ECO:0000256" key="17">
    <source>
        <dbReference type="PROSITE-ProRule" id="PRU00221"/>
    </source>
</evidence>
<dbReference type="Proteomes" id="UP000541610">
    <property type="component" value="Unassembled WGS sequence"/>
</dbReference>
<dbReference type="InterPro" id="IPR041588">
    <property type="entry name" value="Integrase_H2C2"/>
</dbReference>
<keyword evidence="5 17" id="KW-0853">WD repeat</keyword>
<evidence type="ECO:0000256" key="18">
    <source>
        <dbReference type="SAM" id="MobiDB-lite"/>
    </source>
</evidence>
<accession>A0A7J6NK52</accession>
<evidence type="ECO:0000256" key="7">
    <source>
        <dbReference type="ARBA" id="ARBA00022695"/>
    </source>
</evidence>
<dbReference type="SMART" id="SM00320">
    <property type="entry name" value="WD40"/>
    <property type="match status" value="4"/>
</dbReference>
<dbReference type="InterPro" id="IPR035969">
    <property type="entry name" value="Rab-GAP_TBC_sf"/>
</dbReference>
<protein>
    <recommendedName>
        <fullName evidence="3">TBC1 domain family member 31</fullName>
    </recommendedName>
</protein>
<dbReference type="InterPro" id="IPR015943">
    <property type="entry name" value="WD40/YVTN_repeat-like_dom_sf"/>
</dbReference>
<dbReference type="Pfam" id="PF25170">
    <property type="entry name" value="TPR_WDR35"/>
    <property type="match status" value="1"/>
</dbReference>
<feature type="compositionally biased region" description="Basic and acidic residues" evidence="18">
    <location>
        <begin position="2667"/>
        <end position="2679"/>
    </location>
</feature>
<dbReference type="PROSITE" id="PS50082">
    <property type="entry name" value="WD_REPEATS_2"/>
    <property type="match status" value="1"/>
</dbReference>
<dbReference type="Gene3D" id="3.30.70.270">
    <property type="match status" value="1"/>
</dbReference>
<dbReference type="GO" id="GO:0061512">
    <property type="term" value="P:protein localization to cilium"/>
    <property type="evidence" value="ECO:0007669"/>
    <property type="project" value="TreeGrafter"/>
</dbReference>
<proteinExistence type="predicted"/>
<dbReference type="FunFam" id="3.30.70.270:FF:000020">
    <property type="entry name" value="Transposon Tf2-6 polyprotein-like Protein"/>
    <property type="match status" value="1"/>
</dbReference>
<dbReference type="GO" id="GO:0003964">
    <property type="term" value="F:RNA-directed DNA polymerase activity"/>
    <property type="evidence" value="ECO:0007669"/>
    <property type="project" value="UniProtKB-KW"/>
</dbReference>
<dbReference type="GO" id="GO:0016787">
    <property type="term" value="F:hydrolase activity"/>
    <property type="evidence" value="ECO:0007669"/>
    <property type="project" value="UniProtKB-KW"/>
</dbReference>
<name>A0A7J6NK52_PEROL</name>
<dbReference type="Gene3D" id="1.10.8.270">
    <property type="entry name" value="putative rabgap domain of human tbc1 domain family member 14 like domains"/>
    <property type="match status" value="1"/>
</dbReference>
<organism evidence="21 22">
    <name type="scientific">Perkinsus olseni</name>
    <name type="common">Perkinsus atlanticus</name>
    <dbReference type="NCBI Taxonomy" id="32597"/>
    <lineage>
        <taxon>Eukaryota</taxon>
        <taxon>Sar</taxon>
        <taxon>Alveolata</taxon>
        <taxon>Perkinsozoa</taxon>
        <taxon>Perkinsea</taxon>
        <taxon>Perkinsida</taxon>
        <taxon>Perkinsidae</taxon>
        <taxon>Perkinsus</taxon>
    </lineage>
</organism>
<dbReference type="PANTHER" id="PTHR12764">
    <property type="entry name" value="WD REPEAT DOMAIN-RELATED"/>
    <property type="match status" value="1"/>
</dbReference>
<dbReference type="InterPro" id="IPR001680">
    <property type="entry name" value="WD40_rpt"/>
</dbReference>
<dbReference type="SUPFAM" id="SSF50978">
    <property type="entry name" value="WD40 repeat-like"/>
    <property type="match status" value="1"/>
</dbReference>
<evidence type="ECO:0000256" key="16">
    <source>
        <dbReference type="ARBA" id="ARBA00034464"/>
    </source>
</evidence>
<evidence type="ECO:0000313" key="21">
    <source>
        <dbReference type="EMBL" id="KAF4684253.1"/>
    </source>
</evidence>
<evidence type="ECO:0000259" key="20">
    <source>
        <dbReference type="PROSITE" id="PS50994"/>
    </source>
</evidence>
<evidence type="ECO:0000259" key="19">
    <source>
        <dbReference type="PROSITE" id="PS50086"/>
    </source>
</evidence>
<evidence type="ECO:0000256" key="5">
    <source>
        <dbReference type="ARBA" id="ARBA00022574"/>
    </source>
</evidence>
<dbReference type="Gene3D" id="3.30.420.10">
    <property type="entry name" value="Ribonuclease H-like superfamily/Ribonuclease H"/>
    <property type="match status" value="1"/>
</dbReference>
<feature type="region of interest" description="Disordered" evidence="18">
    <location>
        <begin position="443"/>
        <end position="474"/>
    </location>
</feature>
<evidence type="ECO:0000256" key="9">
    <source>
        <dbReference type="ARBA" id="ARBA00022737"/>
    </source>
</evidence>
<keyword evidence="14" id="KW-0969">Cilium</keyword>
<evidence type="ECO:0000256" key="8">
    <source>
        <dbReference type="ARBA" id="ARBA00022722"/>
    </source>
</evidence>
<keyword evidence="11" id="KW-0970">Cilium biogenesis/degradation</keyword>
<evidence type="ECO:0000256" key="4">
    <source>
        <dbReference type="ARBA" id="ARBA00022490"/>
    </source>
</evidence>
<dbReference type="PROSITE" id="PS50994">
    <property type="entry name" value="INTEGRASE"/>
    <property type="match status" value="1"/>
</dbReference>
<dbReference type="GO" id="GO:0004519">
    <property type="term" value="F:endonuclease activity"/>
    <property type="evidence" value="ECO:0007669"/>
    <property type="project" value="UniProtKB-KW"/>
</dbReference>
<feature type="domain" description="Rab-GAP TBC" evidence="19">
    <location>
        <begin position="74"/>
        <end position="350"/>
    </location>
</feature>
<comment type="subcellular location">
    <subcellularLocation>
        <location evidence="1">Cytoplasm</location>
        <location evidence="1">Cytoskeleton</location>
        <location evidence="1">Cilium basal body</location>
    </subcellularLocation>
    <subcellularLocation>
        <location evidence="2">Cytoplasm</location>
        <location evidence="2">Cytoskeleton</location>
        <location evidence="2">Microtubule organizing center</location>
        <location evidence="2">Centrosome</location>
        <location evidence="2">Centriolar satellite</location>
    </subcellularLocation>
</comment>
<reference evidence="21 22" key="1">
    <citation type="submission" date="2020-04" db="EMBL/GenBank/DDBJ databases">
        <title>Perkinsus olseni comparative genomics.</title>
        <authorList>
            <person name="Bogema D.R."/>
        </authorList>
    </citation>
    <scope>NUCLEOTIDE SEQUENCE [LARGE SCALE GENOMIC DNA]</scope>
    <source>
        <strain evidence="21">00978-12</strain>
    </source>
</reference>
<dbReference type="OrthoDB" id="10260567at2759"/>
<keyword evidence="4" id="KW-0963">Cytoplasm</keyword>
<dbReference type="Pfam" id="PF17917">
    <property type="entry name" value="RT_RNaseH"/>
    <property type="match status" value="1"/>
</dbReference>
<dbReference type="InterPro" id="IPR000477">
    <property type="entry name" value="RT_dom"/>
</dbReference>
<sequence length="2911" mass="326340">MEYGSHHECPSGPSQGSSNGREDEDDLDLLARVIMESNRYMLVLKVLSTLRGRKGGCINMDELREECLLTNLGLGGPSLRAVVWKLLLGYLPQRSGDWDATLAELRGNYLNERMGFVHDTVVARESAIGVARRSLTREGQPPQTEDVIEVQRLLDQINKDVYRTRPELVWLDDDRMRAMARVSRKFRPGDGTMVIDIVHPTTHFDRMGRILFVYATLNPGLGYVQGMHELLAVMYLLFCQDHLLRSETDSSCAAELAEADAFYCLTNLMAQHHRDMFLRQLDRSDAGIAGTLQRFDAILWVIDLEVYTHLAKEEVSADNFAFRWFTLLLSQELESLQDVWRLWDCILTDLYRRRARVSNPHKTGHVATIYYICAAMVELVRPVLLAGDFAVILRTLQHYPPFSVEEIISLAIELRGKYDNAITSVDLSSNRFMHNRFRANSLCSVSGDSPPSPRMLGGRSQSDTESSSRGLGTGYHSSESLALTRMFSYLSKKIAVPQNLAVEVVSWNVGQGWLAIGGANGFLKVLKLDGSTASGPLSSSNSNDISMNQTLEGHQHSIRVIVWNENFRKLTTSDAKGLIIVWSLNQGAWFEEMVNNRNRSVVTDMRWSKDGQRICIVYEDGAVIVGTVDGQRLWGKEMNSKLSKVEWLPDSRGLIFCTSKGEVQIYDSEGIFSHRIPTVCLDPGDSTRFESPEHMRPPNVEVSSIEWVDRLWGYFASRTLLFVQKSVCGNSASSDSAGTQSRERVQGIGKDLATVTFWDTKKDLKHVKSIRDVVAVATCDTSEVCAIFTGELSSEASSSASSLTGMVNLQFVVRLYNDIGAPVDEEGRSCPIAPRSVAMTPEHLLVASDDEIYLWNYRKSSSVERPMLLARHSRSAQGVQGSGTSIDRGYLGFGGTIRVRSESMQHVDDRSAGVAAEVDSYVPTGGVMGTKDPIVDAAIARGKALFICRASGIVQHKVLITKALLPGFIRRRVPAADLLAIMEKSRMYILRSMKPEEPVTSEAYIYGFSDLQIKGVMLDGLLRLMQSRSDLQPTAGMEIERGYAGREHTTDHKRTYLASSAMATPSWQSYLIESETKTLRDTREILAKLSNLKDAFNYVEANPHKRLWRLLAESALEQLDVGVAEKAFVRFSSYSGIQLCHRLRDLDDDVKRRAEICAVYSQRFEEAEALYKDIDREDLAIALRLKLGDWLRVVRLLQPEHAPQVDPSGVCNLVEDLGSVLKCVSKQDLLKQAYVECGRLLSRLVSLTAAVVIREARKVSQKFRVIAHSESEYAALEDFESLYQTAFRQLPTTATLLQSDVARILSGVGQVDQAANLLFRTGEVHAAIKECVSSNHWSKAIELAEKYKTPMVETILEKYAAHLIQTNRIFSAVELFQKAGRHVDAAKLLVRMADRTEREHRGADTIAFHNRLFPSRKKKLYLLSALEMESHKKKALGRSATRALRCALKVRHRFSFKPRYMLCHRQLFSGKASLALKTALRLTEFFEDIIEENRRRYVEARNLAKATVREVKEAYLVKECGKVEHEARSGTFLKTAKVIKDLRAALVQGPRRQRKLTCPIDPKAATHFATLFRRKNLPPIHDEIDWGNFPKLEVPDTPPSRDEIKIAIANLPNNKATGEDGLPGEVFKAGGEVLLDCLVRLFGRFWDQDTREKKVQNSVPQSWRDGQVFFLYKGKGPRANPSNYRSITLLNTGSKILGKVIASRLSTAAREADFLSDEQAGFQAGKSTESLIYSLRMIQQRCGAEGVELWGAFVDLQKAFDSVDRSCMMETLARIGVGERTLKVIKQLHTGNKCKILGLEIPESDSDSPDALNSGIGFYEMEAGVRQGCTFKVMLKKAFGTKGEPNRKNGYLEEIWIKTSPEANGFKRMKMRKKESLRGRVRNVAEVLHRSKSNAELNAITGSVFATGVRADVGEGLLAKLDDKALTPNEIIEFAEKKMRKELREEEVRKEVSAVSAELEAELAAMKRGRAEEDDAETPEGKRPRRDKDAKERPQKGPRGRKPRKTYAPTPEWTLDGKPVGLVLDTGAQYLGHRIERGVIRPMFSNVERIMRSKRPWNLQSLRRFLGMCGYYRKFIKGYSKIAQPLTDLLRGGQRFRWEEREERAYVELVQALLDEPVLTSPDWEQSFKLEVDASKEAIGGILSQNGRVISYGSHRLTEAERRWSATEREIYAGVFFTRKFAYYLSNSDFTLFTDSRPFSYLMKQRDPHGRFARWIAALQQFGGMTVQCRTGVSNVAADSLSRDIEVEFAPIETRIRTLDGLKKAQDEDEDCQAWRRQGRFPGGSGLERQAAITRDPGTGVITLHGKAIVPPHYRKEILDDLHRSTGHVGINKLYELSRRVFFWPGQKEACREYVNGSSLRQRRNEYLLVIVDQASRFPWAYALKDTSAATIVERLGDVFSFTGAPMRLGMDQAQYFTGVLTRKVMELYQTEVVSGPLYRPQARGLVERTIGTVKRRLAATVNGSEDWDTCIDCVLAGMRAAKSESLGMSPFEYLTGRSMRLPSMVGVAEVKPIQDDARASDINRAERIRQVLVRSRRVAETHSRTRSLQNVLNTRSTLVPQFKPGDLVLFSKGLKPRRKSAVAGLFIGPLEIVKSLSPFVYKVRGGGGESFIAHADNLKAYRGKKRVLRDEDDGSSRKKRRNMVRVALVVEDDARSSSSVVEDEESRPSGDRGVDHDHEPRPLVVYLAMLGQVVVIAHHGSITSLCQQRGTDESVWQQTKRQIGLSDVNPFRRGRGEIDISVMTTCPGLDPGANSTEARSEESCGQDCVTAWNDMMLPELKRFQAEEAGHNGPNDVIPLAVFDMVTDFNGKLKAAKQAISRDVASLVKSRNPAAHSFSLAATDEDIQEQKNRCTYARQVASEAYKASMIIVHTMATSTAVLCGCVFTPVKSEWSVADRLIDLKAGDFSAP</sequence>
<dbReference type="SUPFAM" id="SSF47923">
    <property type="entry name" value="Ypt/Rab-GAP domain of gyp1p"/>
    <property type="match status" value="2"/>
</dbReference>
<keyword evidence="15" id="KW-0966">Cell projection</keyword>
<dbReference type="GO" id="GO:0034451">
    <property type="term" value="C:centriolar satellite"/>
    <property type="evidence" value="ECO:0007669"/>
    <property type="project" value="UniProtKB-SubCell"/>
</dbReference>
<dbReference type="Pfam" id="PF00078">
    <property type="entry name" value="RVT_1"/>
    <property type="match status" value="1"/>
</dbReference>
<dbReference type="GO" id="GO:0097730">
    <property type="term" value="C:non-motile cilium"/>
    <property type="evidence" value="ECO:0007669"/>
    <property type="project" value="TreeGrafter"/>
</dbReference>
<dbReference type="SUPFAM" id="SSF56672">
    <property type="entry name" value="DNA/RNA polymerases"/>
    <property type="match status" value="1"/>
</dbReference>
<dbReference type="InterPro" id="IPR043502">
    <property type="entry name" value="DNA/RNA_pol_sf"/>
</dbReference>
<dbReference type="Pfam" id="PF17921">
    <property type="entry name" value="Integrase_H2C2"/>
    <property type="match status" value="1"/>
</dbReference>
<feature type="domain" description="Integrase catalytic" evidence="20">
    <location>
        <begin position="2341"/>
        <end position="2499"/>
    </location>
</feature>
<gene>
    <name evidence="21" type="primary">WDR35</name>
    <name evidence="21" type="ORF">FOZ60_008103</name>
</gene>
<dbReference type="SUPFAM" id="SSF53098">
    <property type="entry name" value="Ribonuclease H-like"/>
    <property type="match status" value="1"/>
</dbReference>
<dbReference type="EMBL" id="JABANP010000321">
    <property type="protein sequence ID" value="KAF4684253.1"/>
    <property type="molecule type" value="Genomic_DNA"/>
</dbReference>
<evidence type="ECO:0000256" key="15">
    <source>
        <dbReference type="ARBA" id="ARBA00023273"/>
    </source>
</evidence>
<comment type="caution">
    <text evidence="21">The sequence shown here is derived from an EMBL/GenBank/DDBJ whole genome shotgun (WGS) entry which is preliminary data.</text>
</comment>
<evidence type="ECO:0000256" key="13">
    <source>
        <dbReference type="ARBA" id="ARBA00022918"/>
    </source>
</evidence>
<evidence type="ECO:0000313" key="22">
    <source>
        <dbReference type="Proteomes" id="UP000541610"/>
    </source>
</evidence>
<dbReference type="InterPro" id="IPR041373">
    <property type="entry name" value="RT_RNaseH"/>
</dbReference>
<dbReference type="Gene3D" id="1.25.40.470">
    <property type="match status" value="1"/>
</dbReference>
<feature type="compositionally biased region" description="Basic residues" evidence="18">
    <location>
        <begin position="1996"/>
        <end position="2005"/>
    </location>
</feature>
<dbReference type="InterPro" id="IPR012337">
    <property type="entry name" value="RNaseH-like_sf"/>
</dbReference>
<dbReference type="Pfam" id="PF23390">
    <property type="entry name" value="Beta-prop_WDR35_2nd"/>
    <property type="match status" value="2"/>
</dbReference>
<dbReference type="GO" id="GO:0003676">
    <property type="term" value="F:nucleic acid binding"/>
    <property type="evidence" value="ECO:0007669"/>
    <property type="project" value="InterPro"/>
</dbReference>
<dbReference type="InterPro" id="IPR057361">
    <property type="entry name" value="TPR_WDR35"/>
</dbReference>
<keyword evidence="8" id="KW-0540">Nuclease</keyword>
<dbReference type="Pfam" id="PF00566">
    <property type="entry name" value="RabGAP-TBC"/>
    <property type="match status" value="1"/>
</dbReference>
<keyword evidence="12" id="KW-0378">Hydrolase</keyword>